<feature type="chain" id="PRO_5046499423" evidence="1">
    <location>
        <begin position="21"/>
        <end position="53"/>
    </location>
</feature>
<proteinExistence type="predicted"/>
<dbReference type="RefSeq" id="WP_189009249.1">
    <property type="nucleotide sequence ID" value="NZ_BMHE01000004.1"/>
</dbReference>
<name>A0ABQ2BT85_9BACL</name>
<comment type="caution">
    <text evidence="2">The sequence shown here is derived from an EMBL/GenBank/DDBJ whole genome shotgun (WGS) entry which is preliminary data.</text>
</comment>
<feature type="signal peptide" evidence="1">
    <location>
        <begin position="1"/>
        <end position="20"/>
    </location>
</feature>
<keyword evidence="3" id="KW-1185">Reference proteome</keyword>
<evidence type="ECO:0000313" key="3">
    <source>
        <dbReference type="Proteomes" id="UP000615455"/>
    </source>
</evidence>
<reference evidence="3" key="1">
    <citation type="journal article" date="2019" name="Int. J. Syst. Evol. Microbiol.">
        <title>The Global Catalogue of Microorganisms (GCM) 10K type strain sequencing project: providing services to taxonomists for standard genome sequencing and annotation.</title>
        <authorList>
            <consortium name="The Broad Institute Genomics Platform"/>
            <consortium name="The Broad Institute Genome Sequencing Center for Infectious Disease"/>
            <person name="Wu L."/>
            <person name="Ma J."/>
        </authorList>
    </citation>
    <scope>NUCLEOTIDE SEQUENCE [LARGE SCALE GENOMIC DNA]</scope>
    <source>
        <strain evidence="3">CGMCC 1.15043</strain>
    </source>
</reference>
<dbReference type="Proteomes" id="UP000615455">
    <property type="component" value="Unassembled WGS sequence"/>
</dbReference>
<keyword evidence="1" id="KW-0732">Signal</keyword>
<evidence type="ECO:0000256" key="1">
    <source>
        <dbReference type="SAM" id="SignalP"/>
    </source>
</evidence>
<gene>
    <name evidence="2" type="ORF">GCM10008018_12820</name>
</gene>
<accession>A0ABQ2BT85</accession>
<protein>
    <submittedName>
        <fullName evidence="2">Uncharacterized protein</fullName>
    </submittedName>
</protein>
<dbReference type="EMBL" id="BMHE01000004">
    <property type="protein sequence ID" value="GGI45569.1"/>
    <property type="molecule type" value="Genomic_DNA"/>
</dbReference>
<evidence type="ECO:0000313" key="2">
    <source>
        <dbReference type="EMBL" id="GGI45569.1"/>
    </source>
</evidence>
<sequence>MKLKLVKPTWLAKMFLPGTLALVTFGSLDTGCIAASTDSSTPVQIANTGILNI</sequence>
<organism evidence="2 3">
    <name type="scientific">Paenibacillus marchantiophytorum</name>
    <dbReference type="NCBI Taxonomy" id="1619310"/>
    <lineage>
        <taxon>Bacteria</taxon>
        <taxon>Bacillati</taxon>
        <taxon>Bacillota</taxon>
        <taxon>Bacilli</taxon>
        <taxon>Bacillales</taxon>
        <taxon>Paenibacillaceae</taxon>
        <taxon>Paenibacillus</taxon>
    </lineage>
</organism>